<dbReference type="Gene3D" id="6.20.120.50">
    <property type="match status" value="1"/>
</dbReference>
<name>A0A2G9YQF2_9BACT</name>
<sequence length="78" mass="8831">MAKKNNHEPLICAIDRFENGVAVLSFGHGQKLEIYKKFLPKDAKEGDVLHVEFLTAEQKTKRTKDLAKAMLDEIFKGS</sequence>
<dbReference type="Pfam" id="PF11213">
    <property type="entry name" value="DUF3006"/>
    <property type="match status" value="1"/>
</dbReference>
<proteinExistence type="predicted"/>
<reference evidence="1 2" key="1">
    <citation type="submission" date="2017-09" db="EMBL/GenBank/DDBJ databases">
        <title>Depth-based differentiation of microbial function through sediment-hosted aquifers and enrichment of novel symbionts in the deep terrestrial subsurface.</title>
        <authorList>
            <person name="Probst A.J."/>
            <person name="Ladd B."/>
            <person name="Jarett J.K."/>
            <person name="Geller-Mcgrath D.E."/>
            <person name="Sieber C.M."/>
            <person name="Emerson J.B."/>
            <person name="Anantharaman K."/>
            <person name="Thomas B.C."/>
            <person name="Malmstrom R."/>
            <person name="Stieglmeier M."/>
            <person name="Klingl A."/>
            <person name="Woyke T."/>
            <person name="Ryan C.M."/>
            <person name="Banfield J.F."/>
        </authorList>
    </citation>
    <scope>NUCLEOTIDE SEQUENCE [LARGE SCALE GENOMIC DNA]</scope>
    <source>
        <strain evidence="1">CG23_combo_of_CG06-09_8_20_14_all_40_13</strain>
    </source>
</reference>
<evidence type="ECO:0008006" key="3">
    <source>
        <dbReference type="Google" id="ProtNLM"/>
    </source>
</evidence>
<evidence type="ECO:0000313" key="1">
    <source>
        <dbReference type="EMBL" id="PIP21445.1"/>
    </source>
</evidence>
<evidence type="ECO:0000313" key="2">
    <source>
        <dbReference type="Proteomes" id="UP000231567"/>
    </source>
</evidence>
<dbReference type="Proteomes" id="UP000231567">
    <property type="component" value="Unassembled WGS sequence"/>
</dbReference>
<comment type="caution">
    <text evidence="1">The sequence shown here is derived from an EMBL/GenBank/DDBJ whole genome shotgun (WGS) entry which is preliminary data.</text>
</comment>
<gene>
    <name evidence="1" type="ORF">COX39_02855</name>
</gene>
<protein>
    <recommendedName>
        <fullName evidence="3">DUF3006 domain-containing protein</fullName>
    </recommendedName>
</protein>
<dbReference type="InterPro" id="IPR021377">
    <property type="entry name" value="DUF3006"/>
</dbReference>
<organism evidence="1 2">
    <name type="scientific">Candidatus Nealsonbacteria bacterium CG23_combo_of_CG06-09_8_20_14_all_40_13</name>
    <dbReference type="NCBI Taxonomy" id="1974724"/>
    <lineage>
        <taxon>Bacteria</taxon>
        <taxon>Candidatus Nealsoniibacteriota</taxon>
    </lineage>
</organism>
<accession>A0A2G9YQF2</accession>
<dbReference type="EMBL" id="PCRM01000039">
    <property type="protein sequence ID" value="PIP21445.1"/>
    <property type="molecule type" value="Genomic_DNA"/>
</dbReference>
<dbReference type="AlphaFoldDB" id="A0A2G9YQF2"/>